<dbReference type="GeneID" id="28993632"/>
<evidence type="ECO:0000313" key="3">
    <source>
        <dbReference type="Proteomes" id="UP000077315"/>
    </source>
</evidence>
<dbReference type="Proteomes" id="UP000077315">
    <property type="component" value="Unassembled WGS sequence"/>
</dbReference>
<gene>
    <name evidence="2" type="ORF">PHYBLDRAFT_151692</name>
</gene>
<feature type="region of interest" description="Disordered" evidence="1">
    <location>
        <begin position="32"/>
        <end position="66"/>
    </location>
</feature>
<evidence type="ECO:0000313" key="2">
    <source>
        <dbReference type="EMBL" id="OAD67091.1"/>
    </source>
</evidence>
<feature type="region of interest" description="Disordered" evidence="1">
    <location>
        <begin position="548"/>
        <end position="577"/>
    </location>
</feature>
<evidence type="ECO:0000256" key="1">
    <source>
        <dbReference type="SAM" id="MobiDB-lite"/>
    </source>
</evidence>
<accession>A0A162ZIT1</accession>
<dbReference type="InParanoid" id="A0A162ZIT1"/>
<organism evidence="2 3">
    <name type="scientific">Phycomyces blakesleeanus (strain ATCC 8743b / DSM 1359 / FGSC 10004 / NBRC 33097 / NRRL 1555)</name>
    <dbReference type="NCBI Taxonomy" id="763407"/>
    <lineage>
        <taxon>Eukaryota</taxon>
        <taxon>Fungi</taxon>
        <taxon>Fungi incertae sedis</taxon>
        <taxon>Mucoromycota</taxon>
        <taxon>Mucoromycotina</taxon>
        <taxon>Mucoromycetes</taxon>
        <taxon>Mucorales</taxon>
        <taxon>Phycomycetaceae</taxon>
        <taxon>Phycomyces</taxon>
    </lineage>
</organism>
<proteinExistence type="predicted"/>
<name>A0A162ZIT1_PHYB8</name>
<protein>
    <submittedName>
        <fullName evidence="2">Uncharacterized protein</fullName>
    </submittedName>
</protein>
<dbReference type="AlphaFoldDB" id="A0A162ZIT1"/>
<dbReference type="RefSeq" id="XP_018285131.1">
    <property type="nucleotide sequence ID" value="XM_018432726.1"/>
</dbReference>
<dbReference type="OrthoDB" id="2230412at2759"/>
<feature type="region of interest" description="Disordered" evidence="1">
    <location>
        <begin position="1"/>
        <end position="20"/>
    </location>
</feature>
<dbReference type="EMBL" id="KV441025">
    <property type="protein sequence ID" value="OAD67091.1"/>
    <property type="molecule type" value="Genomic_DNA"/>
</dbReference>
<sequence length="577" mass="66068">MEMQNTQRHQPKSWVKSTIKPRIQSRRMSYMAECNHHTRPTKERKPKERSSLKRMMSKEDEKTKTTPLVFSSLSDQPVSRPPFCLLGHALGANLPLLTPSSSTRPCRSYLVALPVPARVINKIFRQIDAGTILLQPFLLRACLPLTLIQLLYPHIPALTGSSLDLSPFLSVLIPSTHRRRLTPDYIDPSALLPFRLPLPTFWTFLGHAFGNPRFITSFHVDYYFTTSYLLPFPLTFVPSVTFTPTISLTSYTISPQNGLSGLPPGGIILLLLNQMDLSYSAYVSYFDYNAIFSDLQMKIQQSFQQQQHIVTDHINDNYNNCSNLTKIMYCKSCDGKRKNKDSDEMELAKKSYSFHPPNVTPSVSTNKPRINGDDARKLNDHFVAVIGPHSGDETLDCTRQEYELNMEEQRVLHCFKKTAVVYLKSRTDKVERVMIECSGEEDGNHTEGDTLKLMKYTSSCLKNEINQFKYASWTTFGRRRIFAVRCIGNKLTLLSTSRMGIGKWCFVKMRSPIVSRDWEDRYYLNRLMELLMKLKEMPLEQEEATMVLKQQKSGRSPVDTKDTIKAISRSGQAIKEL</sequence>
<keyword evidence="3" id="KW-1185">Reference proteome</keyword>
<feature type="compositionally biased region" description="Basic and acidic residues" evidence="1">
    <location>
        <begin position="34"/>
        <end position="64"/>
    </location>
</feature>
<reference evidence="3" key="1">
    <citation type="submission" date="2015-06" db="EMBL/GenBank/DDBJ databases">
        <title>Expansion of signal transduction pathways in fungi by whole-genome duplication.</title>
        <authorList>
            <consortium name="DOE Joint Genome Institute"/>
            <person name="Corrochano L.M."/>
            <person name="Kuo A."/>
            <person name="Marcet-Houben M."/>
            <person name="Polaino S."/>
            <person name="Salamov A."/>
            <person name="Villalobos J.M."/>
            <person name="Alvarez M.I."/>
            <person name="Avalos J."/>
            <person name="Benito E.P."/>
            <person name="Benoit I."/>
            <person name="Burger G."/>
            <person name="Camino L.P."/>
            <person name="Canovas D."/>
            <person name="Cerda-Olmedo E."/>
            <person name="Cheng J.-F."/>
            <person name="Dominguez A."/>
            <person name="Elias M."/>
            <person name="Eslava A.P."/>
            <person name="Glaser F."/>
            <person name="Grimwood J."/>
            <person name="Gutierrez G."/>
            <person name="Heitman J."/>
            <person name="Henrissat B."/>
            <person name="Iturriaga E.A."/>
            <person name="Lang B.F."/>
            <person name="Lavin J.L."/>
            <person name="Lee S."/>
            <person name="Li W."/>
            <person name="Lindquist E."/>
            <person name="Lopez-Garcia S."/>
            <person name="Luque E.M."/>
            <person name="Marcos A.T."/>
            <person name="Martin J."/>
            <person name="McCluskey K."/>
            <person name="Medina H.R."/>
            <person name="Miralles-Duran A."/>
            <person name="Miyazaki A."/>
            <person name="Munoz-Torres E."/>
            <person name="Oguiza J.A."/>
            <person name="Ohm R."/>
            <person name="Olmedo M."/>
            <person name="Orejas M."/>
            <person name="Ortiz-Castellanos L."/>
            <person name="Pisabarro A.G."/>
            <person name="Rodriguez-Romero J."/>
            <person name="Ruiz-Herrera J."/>
            <person name="Ruiz-Vazquez R."/>
            <person name="Sanz C."/>
            <person name="Schackwitz W."/>
            <person name="Schmutz J."/>
            <person name="Shahriari M."/>
            <person name="Shelest E."/>
            <person name="Silva-Franco F."/>
            <person name="Soanes D."/>
            <person name="Syed K."/>
            <person name="Tagua V.G."/>
            <person name="Talbot N.J."/>
            <person name="Thon M."/>
            <person name="De vries R.P."/>
            <person name="Wiebenga A."/>
            <person name="Yadav J.S."/>
            <person name="Braun E.L."/>
            <person name="Baker S."/>
            <person name="Garre V."/>
            <person name="Horwitz B."/>
            <person name="Torres-Martinez S."/>
            <person name="Idnurm A."/>
            <person name="Herrera-Estrella A."/>
            <person name="Gabaldon T."/>
            <person name="Grigoriev I.V."/>
        </authorList>
    </citation>
    <scope>NUCLEOTIDE SEQUENCE [LARGE SCALE GENOMIC DNA]</scope>
    <source>
        <strain evidence="3">NRRL 1555(-)</strain>
    </source>
</reference>
<dbReference type="VEuPathDB" id="FungiDB:PHYBLDRAFT_151692"/>